<dbReference type="SUPFAM" id="SSF52980">
    <property type="entry name" value="Restriction endonuclease-like"/>
    <property type="match status" value="1"/>
</dbReference>
<evidence type="ECO:0000313" key="3">
    <source>
        <dbReference type="Proteomes" id="UP001597349"/>
    </source>
</evidence>
<evidence type="ECO:0000313" key="2">
    <source>
        <dbReference type="EMBL" id="MFD2055091.1"/>
    </source>
</evidence>
<dbReference type="EC" id="3.1.21.-" evidence="2"/>
<dbReference type="InterPro" id="IPR011335">
    <property type="entry name" value="Restrct_endonuc-II-like"/>
</dbReference>
<dbReference type="RefSeq" id="WP_095088674.1">
    <property type="nucleotide sequence ID" value="NZ_JBHUGY010000028.1"/>
</dbReference>
<keyword evidence="3" id="KW-1185">Reference proteome</keyword>
<keyword evidence="2" id="KW-0540">Nuclease</keyword>
<dbReference type="GO" id="GO:0004519">
    <property type="term" value="F:endonuclease activity"/>
    <property type="evidence" value="ECO:0007669"/>
    <property type="project" value="UniProtKB-KW"/>
</dbReference>
<evidence type="ECO:0000259" key="1">
    <source>
        <dbReference type="Pfam" id="PF04471"/>
    </source>
</evidence>
<dbReference type="Pfam" id="PF04471">
    <property type="entry name" value="Mrr_cat"/>
    <property type="match status" value="1"/>
</dbReference>
<gene>
    <name evidence="2" type="ORF">ACFSQT_19165</name>
</gene>
<sequence length="291" mass="32858">MSGEIKAVDLKLVGDLFGDGYVMDFTNRTYQEFFRDDVGVDIYNDAYLIDNANSKGKRLRAFMQKAQKSAIVKALHGLWEYRVAYIAGHEDCVPQGRERLSALVERLGGKPIPGAATPEPNAPLGRGLTESTQVDLENEFMVLHGMDDAAQARGYAFEKFLKRWFDAWGLEPRKAFKLKGEQIDGSFLHGNTVYFLEAKWRNGQTGAAELRSFQELIGQHFEGARGLFVSYSGFTPEGLQAFVARRIVMMDGMDVVEALRRRISLEKIVAKKLRIAIEERRPKVSVRELFP</sequence>
<dbReference type="Proteomes" id="UP001597349">
    <property type="component" value="Unassembled WGS sequence"/>
</dbReference>
<accession>A0ABW4WEQ3</accession>
<dbReference type="GO" id="GO:0016787">
    <property type="term" value="F:hydrolase activity"/>
    <property type="evidence" value="ECO:0007669"/>
    <property type="project" value="UniProtKB-KW"/>
</dbReference>
<organism evidence="2 3">
    <name type="scientific">Mesorhizobium calcicola</name>
    <dbReference type="NCBI Taxonomy" id="1300310"/>
    <lineage>
        <taxon>Bacteria</taxon>
        <taxon>Pseudomonadati</taxon>
        <taxon>Pseudomonadota</taxon>
        <taxon>Alphaproteobacteria</taxon>
        <taxon>Hyphomicrobiales</taxon>
        <taxon>Phyllobacteriaceae</taxon>
        <taxon>Mesorhizobium</taxon>
    </lineage>
</organism>
<proteinExistence type="predicted"/>
<protein>
    <submittedName>
        <fullName evidence="2">Restriction endonuclease</fullName>
        <ecNumber evidence="2">3.1.21.-</ecNumber>
    </submittedName>
</protein>
<reference evidence="3" key="1">
    <citation type="journal article" date="2019" name="Int. J. Syst. Evol. Microbiol.">
        <title>The Global Catalogue of Microorganisms (GCM) 10K type strain sequencing project: providing services to taxonomists for standard genome sequencing and annotation.</title>
        <authorList>
            <consortium name="The Broad Institute Genomics Platform"/>
            <consortium name="The Broad Institute Genome Sequencing Center for Infectious Disease"/>
            <person name="Wu L."/>
            <person name="Ma J."/>
        </authorList>
    </citation>
    <scope>NUCLEOTIDE SEQUENCE [LARGE SCALE GENOMIC DNA]</scope>
    <source>
        <strain evidence="3">CGMCC 1.16226</strain>
    </source>
</reference>
<keyword evidence="2" id="KW-0378">Hydrolase</keyword>
<comment type="caution">
    <text evidence="2">The sequence shown here is derived from an EMBL/GenBank/DDBJ whole genome shotgun (WGS) entry which is preliminary data.</text>
</comment>
<dbReference type="EMBL" id="JBHUGY010000028">
    <property type="protein sequence ID" value="MFD2055091.1"/>
    <property type="molecule type" value="Genomic_DNA"/>
</dbReference>
<dbReference type="InterPro" id="IPR007560">
    <property type="entry name" value="Restrct_endonuc_IV_Mrr"/>
</dbReference>
<keyword evidence="2" id="KW-0255">Endonuclease</keyword>
<feature type="domain" description="Restriction endonuclease type IV Mrr" evidence="1">
    <location>
        <begin position="152"/>
        <end position="258"/>
    </location>
</feature>
<name>A0ABW4WEQ3_9HYPH</name>